<dbReference type="Pfam" id="PF01048">
    <property type="entry name" value="PNP_UDP_1"/>
    <property type="match status" value="1"/>
</dbReference>
<evidence type="ECO:0000256" key="1">
    <source>
        <dbReference type="SAM" id="MobiDB-lite"/>
    </source>
</evidence>
<organism evidence="3 4">
    <name type="scientific">Streptomyces graminofaciens</name>
    <dbReference type="NCBI Taxonomy" id="68212"/>
    <lineage>
        <taxon>Bacteria</taxon>
        <taxon>Bacillati</taxon>
        <taxon>Actinomycetota</taxon>
        <taxon>Actinomycetes</taxon>
        <taxon>Kitasatosporales</taxon>
        <taxon>Streptomycetaceae</taxon>
        <taxon>Streptomyces</taxon>
    </lineage>
</organism>
<feature type="region of interest" description="Disordered" evidence="1">
    <location>
        <begin position="246"/>
        <end position="308"/>
    </location>
</feature>
<evidence type="ECO:0000313" key="3">
    <source>
        <dbReference type="EMBL" id="BBC32881.1"/>
    </source>
</evidence>
<dbReference type="SUPFAM" id="SSF53167">
    <property type="entry name" value="Purine and uridine phosphorylases"/>
    <property type="match status" value="1"/>
</dbReference>
<reference evidence="3 4" key="1">
    <citation type="journal article" date="2010" name="ChemBioChem">
        <title>Cloning and characterization of the biosynthetic gene cluster of 16-membered macrolide antibiotic FD-891: involvement of a dual functional cytochrome P450 monooxygenase catalyzing epoxidation and hydroxylation.</title>
        <authorList>
            <person name="Kudo F."/>
            <person name="Motegi A."/>
            <person name="Mizoue K."/>
            <person name="Eguchi T."/>
        </authorList>
    </citation>
    <scope>NUCLEOTIDE SEQUENCE [LARGE SCALE GENOMIC DNA]</scope>
    <source>
        <strain evidence="3 4">A-8890</strain>
    </source>
</reference>
<dbReference type="InterPro" id="IPR035994">
    <property type="entry name" value="Nucleoside_phosphorylase_sf"/>
</dbReference>
<sequence length="308" mass="32901">MSWQYLGRVPETKPTVVVLTALPSEFMAVRKHLKDTEVLEHRKGTLVERGRLPDSAWHVAVAELGAGAQNAAALTERIVDWLDPEALLFVGVAGGLQDDIALGDVVVGTKVYGIHGGKQTPEGFQVRPEAWRSSYRLEQAARFALRDLPVHFKPIAVGDVVLADAESAIAAYLRLHYNDAAAIETEGSGVAHAAHLSDGLDALVIRGIGNHADAGKPEADTSGSQPQAAERAAEALVAVLRRLQPFRGRSSGSGSGDSEEGPHGGSTPTYGDRGPTYGGGHYDFRGSTFNGPFVAKQVGRERREDDRR</sequence>
<dbReference type="Gene3D" id="3.40.50.1580">
    <property type="entry name" value="Nucleoside phosphorylase domain"/>
    <property type="match status" value="1"/>
</dbReference>
<name>A0ABM9SBU0_9ACTN</name>
<evidence type="ECO:0000259" key="2">
    <source>
        <dbReference type="Pfam" id="PF01048"/>
    </source>
</evidence>
<dbReference type="CDD" id="cd09008">
    <property type="entry name" value="MTAN"/>
    <property type="match status" value="1"/>
</dbReference>
<feature type="compositionally biased region" description="Basic and acidic residues" evidence="1">
    <location>
        <begin position="298"/>
        <end position="308"/>
    </location>
</feature>
<gene>
    <name evidence="3" type="ORF">SGFS_041750</name>
</gene>
<dbReference type="EMBL" id="AP018448">
    <property type="protein sequence ID" value="BBC32881.1"/>
    <property type="molecule type" value="Genomic_DNA"/>
</dbReference>
<dbReference type="InterPro" id="IPR000845">
    <property type="entry name" value="Nucleoside_phosphorylase_d"/>
</dbReference>
<dbReference type="Proteomes" id="UP001321542">
    <property type="component" value="Chromosome"/>
</dbReference>
<evidence type="ECO:0000313" key="4">
    <source>
        <dbReference type="Proteomes" id="UP001321542"/>
    </source>
</evidence>
<dbReference type="PANTHER" id="PTHR46832:SF1">
    <property type="entry name" value="5'-METHYLTHIOADENOSINE_S-ADENOSYLHOMOCYSTEINE NUCLEOSIDASE"/>
    <property type="match status" value="1"/>
</dbReference>
<proteinExistence type="predicted"/>
<keyword evidence="4" id="KW-1185">Reference proteome</keyword>
<dbReference type="PANTHER" id="PTHR46832">
    <property type="entry name" value="5'-METHYLTHIOADENOSINE/S-ADENOSYLHOMOCYSTEINE NUCLEOSIDASE"/>
    <property type="match status" value="1"/>
</dbReference>
<feature type="domain" description="Nucleoside phosphorylase" evidence="2">
    <location>
        <begin position="15"/>
        <end position="241"/>
    </location>
</feature>
<protein>
    <recommendedName>
        <fullName evidence="2">Nucleoside phosphorylase domain-containing protein</fullName>
    </recommendedName>
</protein>
<accession>A0ABM9SBU0</accession>
<reference evidence="3 4" key="2">
    <citation type="journal article" date="2023" name="ChemBioChem">
        <title>Acyltransferase Domain Exchange between Two Independent Type I Polyketide Synthases in the Same Producer Strain of Macrolide Antibiotics.</title>
        <authorList>
            <person name="Kudo F."/>
            <person name="Kishikawa K."/>
            <person name="Tsuboi K."/>
            <person name="Kido T."/>
            <person name="Usui T."/>
            <person name="Hashimoto J."/>
            <person name="Shin-Ya K."/>
            <person name="Miyanaga A."/>
            <person name="Eguchi T."/>
        </authorList>
    </citation>
    <scope>NUCLEOTIDE SEQUENCE [LARGE SCALE GENOMIC DNA]</scope>
    <source>
        <strain evidence="3 4">A-8890</strain>
    </source>
</reference>